<dbReference type="SUPFAM" id="SSF141072">
    <property type="entry name" value="CalX-like"/>
    <property type="match status" value="1"/>
</dbReference>
<reference evidence="2" key="1">
    <citation type="submission" date="2016-10" db="EMBL/GenBank/DDBJ databases">
        <authorList>
            <person name="Varghese N."/>
            <person name="Submissions S."/>
        </authorList>
    </citation>
    <scope>NUCLEOTIDE SEQUENCE [LARGE SCALE GENOMIC DNA]</scope>
    <source>
        <strain evidence="2">CGMCC 1.6775</strain>
    </source>
</reference>
<dbReference type="InterPro" id="IPR038081">
    <property type="entry name" value="CalX-like_sf"/>
</dbReference>
<sequence length="927" mass="98210">MRADSCSRIASGLRFAGLILLLTALVGCKTEKDPDQPTILGAPPSNAYLGVEYYYNWGAYGGEGILDYSLTNAPSWLALEDISNKARQGVIMYGVPGLTGGSRGEADLGKTEDINLVTTDGSLAGTAPFDIEVRYNPLALEAGSFIEGEVPEIAAPRGDHCAVPDLSEPGEHTFTINTYDESGAVDGEKEVTLPTRQVAVKASLDKPSVTRVGVAFELSSRYDPSRCDPSFTGTAPHQRCDFSAANASDAIVGKDIVGLGSDTPQLIDEEGKLRPIDKDGVPLKYLSYEADDNGYLTRGVVTLEPGITECYIRLEVVEDSFAELSESAQLTLTEVRSGLAGLGPNNGGVQTTVTIDDNEPVVSLETLQGGPRDTLNVGDFREYRARLTGERDGIVQARLIHSESSTARLDSEFVIEQQENGLWVENPTLSFAADQDAVTFRVRVPVDSYTNPDLADRFIEMALNEAYQAGREGFARPASEDLLRISLNELTTPIVLPASGGFVPTDMALGHNGRLFLAGYDSADGNRVKVRVFDQKGNLLQEAGVTPEGVSLAPSSPVIGVVNRKVTENNTKVDRYEFVVAYSSDVEIAGTTAAGGEDVLASVFGFDGDLNGGEYVPYWTLRSGTSGNERIRDAGINPDSGYVILAGETSGTWPGQSSDGGVDSFLQRIDTVLDGETPVPEVAWTRQVGSAGDDAVAGSSVLSVSPMLFGSAAGSVGGAEVIGGEDAYFYSYSGASTTPTVYQVGTAGDEKVTGGLFSGNNLWLLGESDGEYSVATGEDDVQTLVRESLSSQAGFLLSYAATGGISRAFTLNDTEDASSESFHGLTGFGGDMVAGGETDGNFTGEAITSSGQTQGIVSRISLVEPAATDDSEPAFRNEWVYQLTTGETSVRRLANYRDDEITALVHSGEDRMIILFSPEGQLLTPLE</sequence>
<keyword evidence="2" id="KW-1185">Reference proteome</keyword>
<dbReference type="EMBL" id="FOUR01000004">
    <property type="protein sequence ID" value="SFN05090.1"/>
    <property type="molecule type" value="Genomic_DNA"/>
</dbReference>
<name>A0A1I4VVA1_9GAMM</name>
<organism evidence="1 2">
    <name type="scientific">Marinobacter pelagius</name>
    <dbReference type="NCBI Taxonomy" id="379482"/>
    <lineage>
        <taxon>Bacteria</taxon>
        <taxon>Pseudomonadati</taxon>
        <taxon>Pseudomonadota</taxon>
        <taxon>Gammaproteobacteria</taxon>
        <taxon>Pseudomonadales</taxon>
        <taxon>Marinobacteraceae</taxon>
        <taxon>Marinobacter</taxon>
    </lineage>
</organism>
<protein>
    <submittedName>
        <fullName evidence="1">Uncharacterized protein</fullName>
    </submittedName>
</protein>
<dbReference type="Gene3D" id="2.60.40.2030">
    <property type="match status" value="1"/>
</dbReference>
<dbReference type="PROSITE" id="PS51257">
    <property type="entry name" value="PROKAR_LIPOPROTEIN"/>
    <property type="match status" value="1"/>
</dbReference>
<proteinExistence type="predicted"/>
<dbReference type="OrthoDB" id="6339802at2"/>
<gene>
    <name evidence="1" type="ORF">SAMN04487961_1950</name>
</gene>
<accession>A0A1I4VVA1</accession>
<evidence type="ECO:0000313" key="1">
    <source>
        <dbReference type="EMBL" id="SFN05090.1"/>
    </source>
</evidence>
<evidence type="ECO:0000313" key="2">
    <source>
        <dbReference type="Proteomes" id="UP000199339"/>
    </source>
</evidence>
<dbReference type="AlphaFoldDB" id="A0A1I4VVA1"/>
<dbReference type="Proteomes" id="UP000199339">
    <property type="component" value="Unassembled WGS sequence"/>
</dbReference>
<dbReference type="RefSeq" id="WP_092002383.1">
    <property type="nucleotide sequence ID" value="NZ_FOUR01000004.1"/>
</dbReference>